<dbReference type="PANTHER" id="PTHR12215">
    <property type="entry name" value="PHOSPHOPANTETHEINE TRANSFERASE"/>
    <property type="match status" value="1"/>
</dbReference>
<evidence type="ECO:0000313" key="5">
    <source>
        <dbReference type="Proteomes" id="UP001229355"/>
    </source>
</evidence>
<evidence type="ECO:0000259" key="3">
    <source>
        <dbReference type="Pfam" id="PF01648"/>
    </source>
</evidence>
<dbReference type="Proteomes" id="UP001229355">
    <property type="component" value="Plasmid unnamed"/>
</dbReference>
<feature type="domain" description="4'-phosphopantetheinyl transferase" evidence="3">
    <location>
        <begin position="111"/>
        <end position="203"/>
    </location>
</feature>
<protein>
    <submittedName>
        <fullName evidence="4">4'-phosphopantetheinyl transferase superfamily protein</fullName>
    </submittedName>
</protein>
<dbReference type="GO" id="GO:0016740">
    <property type="term" value="F:transferase activity"/>
    <property type="evidence" value="ECO:0007669"/>
    <property type="project" value="UniProtKB-KW"/>
</dbReference>
<dbReference type="EMBL" id="CP120375">
    <property type="protein sequence ID" value="WEX91574.1"/>
    <property type="molecule type" value="Genomic_DNA"/>
</dbReference>
<dbReference type="Gene3D" id="3.90.470.20">
    <property type="entry name" value="4'-phosphopantetheinyl transferase domain"/>
    <property type="match status" value="2"/>
</dbReference>
<dbReference type="Pfam" id="PF01648">
    <property type="entry name" value="ACPS"/>
    <property type="match status" value="1"/>
</dbReference>
<evidence type="ECO:0000256" key="1">
    <source>
        <dbReference type="ARBA" id="ARBA00010990"/>
    </source>
</evidence>
<dbReference type="InterPro" id="IPR050559">
    <property type="entry name" value="P-Pant_transferase_sf"/>
</dbReference>
<evidence type="ECO:0000256" key="2">
    <source>
        <dbReference type="ARBA" id="ARBA00022679"/>
    </source>
</evidence>
<dbReference type="RefSeq" id="WP_280663534.1">
    <property type="nucleotide sequence ID" value="NZ_CP120375.1"/>
</dbReference>
<gene>
    <name evidence="4" type="ORF">PZN02_006405</name>
</gene>
<comment type="similarity">
    <text evidence="1">Belongs to the P-Pant transferase superfamily. Gsp/Sfp/HetI/AcpT family.</text>
</comment>
<proteinExistence type="inferred from homology"/>
<dbReference type="InterPro" id="IPR008278">
    <property type="entry name" value="4-PPantetheinyl_Trfase_dom"/>
</dbReference>
<reference evidence="4 5" key="1">
    <citation type="submission" date="2023-03" db="EMBL/GenBank/DDBJ databases">
        <authorList>
            <person name="Kaur S."/>
            <person name="Espinosa-Saiz D."/>
            <person name="Velazquez E."/>
            <person name="Menendez E."/>
            <person name="diCenzo G.C."/>
        </authorList>
    </citation>
    <scope>NUCLEOTIDE SEQUENCE [LARGE SCALE GENOMIC DNA]</scope>
    <source>
        <strain evidence="4 5">LMG 24692</strain>
        <plasmid evidence="4 5">unnamed</plasmid>
    </source>
</reference>
<geneLocation type="plasmid" evidence="4 5">
    <name>unnamed</name>
</geneLocation>
<evidence type="ECO:0000313" key="4">
    <source>
        <dbReference type="EMBL" id="WEX91574.1"/>
    </source>
</evidence>
<keyword evidence="5" id="KW-1185">Reference proteome</keyword>
<dbReference type="SUPFAM" id="SSF56214">
    <property type="entry name" value="4'-phosphopantetheinyl transferase"/>
    <property type="match status" value="2"/>
</dbReference>
<keyword evidence="4" id="KW-0614">Plasmid</keyword>
<organism evidence="4 5">
    <name type="scientific">Sinorhizobium garamanticum</name>
    <dbReference type="NCBI Taxonomy" id="680247"/>
    <lineage>
        <taxon>Bacteria</taxon>
        <taxon>Pseudomonadati</taxon>
        <taxon>Pseudomonadota</taxon>
        <taxon>Alphaproteobacteria</taxon>
        <taxon>Hyphomicrobiales</taxon>
        <taxon>Rhizobiaceae</taxon>
        <taxon>Sinorhizobium/Ensifer group</taxon>
        <taxon>Sinorhizobium</taxon>
    </lineage>
</organism>
<name>A0ABY8DKY8_9HYPH</name>
<sequence>MGNTSLSNEFVKIWQIDLNVPTHPWPDCLAWLDHEEQERYHRLKHRHDARRFAAAHVALREILAGCLSIEPWDVKLAYSRWRRPYVPGGPFFSMSRSGDLALVALSHQPLLGIDVECLDQAVEWSWLETIWSPAEWRRLRTMTNAPELLLRLWVRKEAAVKALGLGLAHPLSQVVVPLSGQTGPNGARLWLRNEQGSHCWRVYDLPTKVGFIGSIVTARPVAPESLAVHLFPAAGDWSGAVAKSTGSLVAPQHPGSTARA</sequence>
<keyword evidence="2 4" id="KW-0808">Transferase</keyword>
<dbReference type="InterPro" id="IPR037143">
    <property type="entry name" value="4-PPantetheinyl_Trfase_dom_sf"/>
</dbReference>
<dbReference type="PANTHER" id="PTHR12215:SF10">
    <property type="entry name" value="L-AMINOADIPATE-SEMIALDEHYDE DEHYDROGENASE-PHOSPHOPANTETHEINYL TRANSFERASE"/>
    <property type="match status" value="1"/>
</dbReference>
<accession>A0ABY8DKY8</accession>